<organism evidence="3 4">
    <name type="scientific">Limnovirga soli</name>
    <dbReference type="NCBI Taxonomy" id="2656915"/>
    <lineage>
        <taxon>Bacteria</taxon>
        <taxon>Pseudomonadati</taxon>
        <taxon>Bacteroidota</taxon>
        <taxon>Chitinophagia</taxon>
        <taxon>Chitinophagales</taxon>
        <taxon>Chitinophagaceae</taxon>
        <taxon>Limnovirga</taxon>
    </lineage>
</organism>
<evidence type="ECO:0000259" key="2">
    <source>
        <dbReference type="PROSITE" id="PS50093"/>
    </source>
</evidence>
<dbReference type="Pfam" id="PF18911">
    <property type="entry name" value="PKD_4"/>
    <property type="match status" value="1"/>
</dbReference>
<dbReference type="PROSITE" id="PS50093">
    <property type="entry name" value="PKD"/>
    <property type="match status" value="1"/>
</dbReference>
<dbReference type="RefSeq" id="WP_171606009.1">
    <property type="nucleotide sequence ID" value="NZ_WHPF01000001.1"/>
</dbReference>
<reference evidence="3" key="1">
    <citation type="submission" date="2019-10" db="EMBL/GenBank/DDBJ databases">
        <title>Draft genome sequence of Panacibacter sp. KCS-6.</title>
        <authorList>
            <person name="Yim K.J."/>
        </authorList>
    </citation>
    <scope>NUCLEOTIDE SEQUENCE</scope>
    <source>
        <strain evidence="3">KCS-6</strain>
    </source>
</reference>
<sequence length="424" mass="45539">MKNNSLIAFLLLAALPLINSSCEKTDPSLTGTASVADFSFVENTAVSDTLPYPIAITFTNNSTEAFMYQWNFGDNTSLSGVANPVHYYAGGGTYDVRLTSVGSNGNNSVTKKLYIEGACQFDFFKKLAECGNTTQWTWSNDGDAIKVWSPDATQVYFAGAAASCQVDDIYTFGADGSLTYNANGTTFDVQSGYSCQPDIPNAKNFHVVAKTGQKPEIILDAIEGSNRFPFIGTNDKIAGNKYTVMSYDDNNMTLRGTLSDGALLDVKLKKVVNLTLDQILAKLSAHPWKLDAADAAPIVVGIEASPTAYFAGGPLADCQMDDEYSFSADKKISYNANGSTFIAPPYSCGADLSYNNIDFTYGAVSGVAGIAQFRLPLTTNIFFGTTDSPNGVNLYRILEISDTKMIVRAGDGSGTIWTMKFIAK</sequence>
<comment type="caution">
    <text evidence="3">The sequence shown here is derived from an EMBL/GenBank/DDBJ whole genome shotgun (WGS) entry which is preliminary data.</text>
</comment>
<evidence type="ECO:0000313" key="4">
    <source>
        <dbReference type="Proteomes" id="UP000598971"/>
    </source>
</evidence>
<feature type="domain" description="PKD" evidence="2">
    <location>
        <begin position="68"/>
        <end position="116"/>
    </location>
</feature>
<dbReference type="InterPro" id="IPR035986">
    <property type="entry name" value="PKD_dom_sf"/>
</dbReference>
<proteinExistence type="predicted"/>
<dbReference type="SUPFAM" id="SSF49299">
    <property type="entry name" value="PKD domain"/>
    <property type="match status" value="1"/>
</dbReference>
<dbReference type="EMBL" id="WHPF01000001">
    <property type="protein sequence ID" value="NNV54099.1"/>
    <property type="molecule type" value="Genomic_DNA"/>
</dbReference>
<protein>
    <recommendedName>
        <fullName evidence="2">PKD domain-containing protein</fullName>
    </recommendedName>
</protein>
<dbReference type="Gene3D" id="2.60.40.10">
    <property type="entry name" value="Immunoglobulins"/>
    <property type="match status" value="1"/>
</dbReference>
<keyword evidence="4" id="KW-1185">Reference proteome</keyword>
<accession>A0A8J8FFC7</accession>
<evidence type="ECO:0000313" key="3">
    <source>
        <dbReference type="EMBL" id="NNV54099.1"/>
    </source>
</evidence>
<feature type="chain" id="PRO_5035328691" description="PKD domain-containing protein" evidence="1">
    <location>
        <begin position="22"/>
        <end position="424"/>
    </location>
</feature>
<feature type="signal peptide" evidence="1">
    <location>
        <begin position="1"/>
        <end position="21"/>
    </location>
</feature>
<keyword evidence="1" id="KW-0732">Signal</keyword>
<dbReference type="CDD" id="cd00146">
    <property type="entry name" value="PKD"/>
    <property type="match status" value="1"/>
</dbReference>
<dbReference type="InterPro" id="IPR013783">
    <property type="entry name" value="Ig-like_fold"/>
</dbReference>
<evidence type="ECO:0000256" key="1">
    <source>
        <dbReference type="SAM" id="SignalP"/>
    </source>
</evidence>
<gene>
    <name evidence="3" type="ORF">GD597_01420</name>
</gene>
<dbReference type="AlphaFoldDB" id="A0A8J8FFC7"/>
<dbReference type="InterPro" id="IPR022409">
    <property type="entry name" value="PKD/Chitinase_dom"/>
</dbReference>
<dbReference type="Proteomes" id="UP000598971">
    <property type="component" value="Unassembled WGS sequence"/>
</dbReference>
<dbReference type="InterPro" id="IPR000601">
    <property type="entry name" value="PKD_dom"/>
</dbReference>
<name>A0A8J8FFC7_9BACT</name>
<dbReference type="SMART" id="SM00089">
    <property type="entry name" value="PKD"/>
    <property type="match status" value="1"/>
</dbReference>